<dbReference type="Proteomes" id="UP000663844">
    <property type="component" value="Unassembled WGS sequence"/>
</dbReference>
<gene>
    <name evidence="1" type="ORF">OXD698_LOCUS10348</name>
</gene>
<accession>A0A818SPL4</accession>
<name>A0A818SPL4_9BILA</name>
<sequence>MNVPFITSNPINYIAKQVSVNKFQLNNNSTSKTIDTNINDQLSVGADIEILSGFIESSITIDNKSFTDISDSLYSQKDINHTAASGATGAPLEEVFGCRLSE</sequence>
<evidence type="ECO:0000313" key="2">
    <source>
        <dbReference type="Proteomes" id="UP000663844"/>
    </source>
</evidence>
<organism evidence="1 2">
    <name type="scientific">Adineta steineri</name>
    <dbReference type="NCBI Taxonomy" id="433720"/>
    <lineage>
        <taxon>Eukaryota</taxon>
        <taxon>Metazoa</taxon>
        <taxon>Spiralia</taxon>
        <taxon>Gnathifera</taxon>
        <taxon>Rotifera</taxon>
        <taxon>Eurotatoria</taxon>
        <taxon>Bdelloidea</taxon>
        <taxon>Adinetida</taxon>
        <taxon>Adinetidae</taxon>
        <taxon>Adineta</taxon>
    </lineage>
</organism>
<dbReference type="EMBL" id="CAJOAZ010000548">
    <property type="protein sequence ID" value="CAF3672453.1"/>
    <property type="molecule type" value="Genomic_DNA"/>
</dbReference>
<reference evidence="1" key="1">
    <citation type="submission" date="2021-02" db="EMBL/GenBank/DDBJ databases">
        <authorList>
            <person name="Nowell W R."/>
        </authorList>
    </citation>
    <scope>NUCLEOTIDE SEQUENCE</scope>
</reference>
<comment type="caution">
    <text evidence="1">The sequence shown here is derived from an EMBL/GenBank/DDBJ whole genome shotgun (WGS) entry which is preliminary data.</text>
</comment>
<dbReference type="AlphaFoldDB" id="A0A818SPL4"/>
<protein>
    <submittedName>
        <fullName evidence="1">Uncharacterized protein</fullName>
    </submittedName>
</protein>
<proteinExistence type="predicted"/>
<evidence type="ECO:0000313" key="1">
    <source>
        <dbReference type="EMBL" id="CAF3672453.1"/>
    </source>
</evidence>